<organism evidence="1 2">
    <name type="scientific">Streptomyces ambofaciens (strain ATCC 23877 / 3486 / DSM 40053 / JCM 4204 / NBRC 12836 / NRRL B-2516)</name>
    <dbReference type="NCBI Taxonomy" id="278992"/>
    <lineage>
        <taxon>Bacteria</taxon>
        <taxon>Bacillati</taxon>
        <taxon>Actinomycetota</taxon>
        <taxon>Actinomycetes</taxon>
        <taxon>Kitasatosporales</taxon>
        <taxon>Streptomycetaceae</taxon>
        <taxon>Streptomyces</taxon>
    </lineage>
</organism>
<dbReference type="AlphaFoldDB" id="A0A0K2B282"/>
<evidence type="ECO:0000313" key="1">
    <source>
        <dbReference type="EMBL" id="AKZ59197.1"/>
    </source>
</evidence>
<name>A0A0K2B282_STRA7</name>
<protein>
    <submittedName>
        <fullName evidence="1">Uncharacterized protein</fullName>
    </submittedName>
</protein>
<reference evidence="2" key="1">
    <citation type="journal article" date="2015" name="J. Biotechnol.">
        <title>Complete genome sequence of Streptomyces ambofaciens ATCC 23877, the spiramycin producer.</title>
        <authorList>
            <person name="Thibessard A."/>
            <person name="Haas D."/>
            <person name="Gerbaud C."/>
            <person name="Aigle B."/>
            <person name="Lautru S."/>
            <person name="Pernodet J.L."/>
            <person name="Leblond P."/>
        </authorList>
    </citation>
    <scope>NUCLEOTIDE SEQUENCE [LARGE SCALE GENOMIC DNA]</scope>
    <source>
        <strain evidence="2">ATCC 23877 / 3486 / DSM 40053 / JCM 4204 / NBRC 12836 / NRRL B-2516</strain>
    </source>
</reference>
<dbReference type="EMBL" id="CP012382">
    <property type="protein sequence ID" value="AKZ59197.1"/>
    <property type="molecule type" value="Genomic_DNA"/>
</dbReference>
<gene>
    <name evidence="1" type="ORF">SAM23877_6152</name>
</gene>
<dbReference type="RefSeq" id="WP_159042017.1">
    <property type="nucleotide sequence ID" value="NZ_CP012382.1"/>
</dbReference>
<evidence type="ECO:0000313" key="2">
    <source>
        <dbReference type="Proteomes" id="UP000061018"/>
    </source>
</evidence>
<sequence>MADEQRGHLTYGGQTWEVETAPVFVDEDGDSILVEVWVKRGESIGKSSEG</sequence>
<dbReference type="KEGG" id="samb:SAM23877_6152"/>
<accession>A0A0K2B282</accession>
<proteinExistence type="predicted"/>
<dbReference type="Proteomes" id="UP000061018">
    <property type="component" value="Chromosome"/>
</dbReference>